<keyword evidence="2" id="KW-1185">Reference proteome</keyword>
<organism evidence="1 2">
    <name type="scientific">Trapa natans</name>
    <name type="common">Water chestnut</name>
    <dbReference type="NCBI Taxonomy" id="22666"/>
    <lineage>
        <taxon>Eukaryota</taxon>
        <taxon>Viridiplantae</taxon>
        <taxon>Streptophyta</taxon>
        <taxon>Embryophyta</taxon>
        <taxon>Tracheophyta</taxon>
        <taxon>Spermatophyta</taxon>
        <taxon>Magnoliopsida</taxon>
        <taxon>eudicotyledons</taxon>
        <taxon>Gunneridae</taxon>
        <taxon>Pentapetalae</taxon>
        <taxon>rosids</taxon>
        <taxon>malvids</taxon>
        <taxon>Myrtales</taxon>
        <taxon>Lythraceae</taxon>
        <taxon>Trapa</taxon>
    </lineage>
</organism>
<dbReference type="Proteomes" id="UP001346149">
    <property type="component" value="Unassembled WGS sequence"/>
</dbReference>
<dbReference type="AlphaFoldDB" id="A0AAN7MSQ8"/>
<sequence>MVSAASGECPWSMLKDLGVFTILRAVFQLAEEIPCDSASVVSLLSDDTVNTIVADMLLWAQSCCSIQCSCRYKEPDLKPLRKLSDYSKSQDLKYMEIIGKTDPYEILHYTRLLFKVKTRGCSLLIIEVLDKDIIQDKKLGTTRLQPIDLEAEAETQSISLSIRKIIFHSNNTFMRHGVTIPWRSNFADTLEMSKLVFNSDIIIILLITQKENLA</sequence>
<name>A0AAN7MSQ8_TRANT</name>
<comment type="caution">
    <text evidence="1">The sequence shown here is derived from an EMBL/GenBank/DDBJ whole genome shotgun (WGS) entry which is preliminary data.</text>
</comment>
<evidence type="ECO:0000313" key="2">
    <source>
        <dbReference type="Proteomes" id="UP001346149"/>
    </source>
</evidence>
<reference evidence="1 2" key="1">
    <citation type="journal article" date="2023" name="Hortic Res">
        <title>Pangenome of water caltrop reveals structural variations and asymmetric subgenome divergence after allopolyploidization.</title>
        <authorList>
            <person name="Zhang X."/>
            <person name="Chen Y."/>
            <person name="Wang L."/>
            <person name="Yuan Y."/>
            <person name="Fang M."/>
            <person name="Shi L."/>
            <person name="Lu R."/>
            <person name="Comes H.P."/>
            <person name="Ma Y."/>
            <person name="Chen Y."/>
            <person name="Huang G."/>
            <person name="Zhou Y."/>
            <person name="Zheng Z."/>
            <person name="Qiu Y."/>
        </authorList>
    </citation>
    <scope>NUCLEOTIDE SEQUENCE [LARGE SCALE GENOMIC DNA]</scope>
    <source>
        <strain evidence="1">F231</strain>
    </source>
</reference>
<gene>
    <name evidence="1" type="ORF">SAY86_021602</name>
</gene>
<proteinExistence type="predicted"/>
<protein>
    <submittedName>
        <fullName evidence="1">Uncharacterized protein</fullName>
    </submittedName>
</protein>
<accession>A0AAN7MSQ8</accession>
<dbReference type="EMBL" id="JAXQNO010000003">
    <property type="protein sequence ID" value="KAK4801115.1"/>
    <property type="molecule type" value="Genomic_DNA"/>
</dbReference>
<evidence type="ECO:0000313" key="1">
    <source>
        <dbReference type="EMBL" id="KAK4801115.1"/>
    </source>
</evidence>
<dbReference type="CDD" id="cd00030">
    <property type="entry name" value="C2"/>
    <property type="match status" value="1"/>
</dbReference>